<dbReference type="PANTHER" id="PTHR30469:SF29">
    <property type="entry name" value="BLR2860 PROTEIN"/>
    <property type="match status" value="1"/>
</dbReference>
<dbReference type="Gene3D" id="2.40.30.170">
    <property type="match status" value="1"/>
</dbReference>
<dbReference type="RefSeq" id="WP_189467448.1">
    <property type="nucleotide sequence ID" value="NZ_BMXS01000004.1"/>
</dbReference>
<evidence type="ECO:0000256" key="2">
    <source>
        <dbReference type="SAM" id="Coils"/>
    </source>
</evidence>
<evidence type="ECO:0000313" key="6">
    <source>
        <dbReference type="Proteomes" id="UP000653056"/>
    </source>
</evidence>
<dbReference type="SUPFAM" id="SSF111369">
    <property type="entry name" value="HlyD-like secretion proteins"/>
    <property type="match status" value="1"/>
</dbReference>
<protein>
    <recommendedName>
        <fullName evidence="7">Efflux RND transporter periplasmic adaptor subunit</fullName>
    </recommendedName>
</protein>
<dbReference type="Proteomes" id="UP000653056">
    <property type="component" value="Unassembled WGS sequence"/>
</dbReference>
<dbReference type="InterPro" id="IPR058625">
    <property type="entry name" value="MdtA-like_BSH"/>
</dbReference>
<comment type="similarity">
    <text evidence="1">Belongs to the membrane fusion protein (MFP) (TC 8.A.1) family.</text>
</comment>
<reference evidence="6" key="1">
    <citation type="journal article" date="2019" name="Int. J. Syst. Evol. Microbiol.">
        <title>The Global Catalogue of Microorganisms (GCM) 10K type strain sequencing project: providing services to taxonomists for standard genome sequencing and annotation.</title>
        <authorList>
            <consortium name="The Broad Institute Genomics Platform"/>
            <consortium name="The Broad Institute Genome Sequencing Center for Infectious Disease"/>
            <person name="Wu L."/>
            <person name="Ma J."/>
        </authorList>
    </citation>
    <scope>NUCLEOTIDE SEQUENCE [LARGE SCALE GENOMIC DNA]</scope>
    <source>
        <strain evidence="6">KCTC 22228</strain>
    </source>
</reference>
<dbReference type="NCBIfam" id="TIGR01730">
    <property type="entry name" value="RND_mfp"/>
    <property type="match status" value="1"/>
</dbReference>
<proteinExistence type="inferred from homology"/>
<evidence type="ECO:0008006" key="7">
    <source>
        <dbReference type="Google" id="ProtNLM"/>
    </source>
</evidence>
<keyword evidence="6" id="KW-1185">Reference proteome</keyword>
<comment type="caution">
    <text evidence="5">The sequence shown here is derived from an EMBL/GenBank/DDBJ whole genome shotgun (WGS) entry which is preliminary data.</text>
</comment>
<sequence length="382" mass="41461">MAFRRPSLSFLLATSCGLALLLWLAFGDLQRFRAEAPEAEPLAPAPLPRVEVRLSTQEPYRPSLVAQGQLMPWREVALRSLASSQVTSLAVEEGQEVAAGDLLLSLDQEDLPAQLEHAEADLRLARAELAGAERLRARDLISDTERLRMISAVAEAEADVENLRQRLSHTRPKAPFAGRIDRLDIEEGDVLQSGENYALLIDDQRLKAQASVSQRDALALDPGLEVRLTLLDGSQLNGELTYVSSRADPSTRTFTIEAQADNPDRRRLGGASATLNITLPERQAHTLSPALLVLDGAGHLGVKTLDEHNRVEFQRVTLLSTDNHRAWVGGLPRRVRLITLGGGFVEAGDCVAAVPAAPDTIPGEGTMLAAGRPTAECDTERH</sequence>
<dbReference type="Gene3D" id="2.40.50.100">
    <property type="match status" value="1"/>
</dbReference>
<feature type="domain" description="Multidrug resistance protein MdtA-like barrel-sandwich hybrid" evidence="3">
    <location>
        <begin position="74"/>
        <end position="201"/>
    </location>
</feature>
<dbReference type="EMBL" id="BMXS01000004">
    <property type="protein sequence ID" value="GGX87373.1"/>
    <property type="molecule type" value="Genomic_DNA"/>
</dbReference>
<evidence type="ECO:0000259" key="4">
    <source>
        <dbReference type="Pfam" id="PF25954"/>
    </source>
</evidence>
<feature type="domain" description="CusB-like beta-barrel" evidence="4">
    <location>
        <begin position="209"/>
        <end position="277"/>
    </location>
</feature>
<dbReference type="Pfam" id="PF25917">
    <property type="entry name" value="BSH_RND"/>
    <property type="match status" value="1"/>
</dbReference>
<keyword evidence="2" id="KW-0175">Coiled coil</keyword>
<gene>
    <name evidence="5" type="ORF">GCM10007160_13390</name>
</gene>
<accession>A0ABQ2YL79</accession>
<name>A0ABQ2YL79_9GAMM</name>
<dbReference type="PROSITE" id="PS51257">
    <property type="entry name" value="PROKAR_LIPOPROTEIN"/>
    <property type="match status" value="1"/>
</dbReference>
<evidence type="ECO:0000259" key="3">
    <source>
        <dbReference type="Pfam" id="PF25917"/>
    </source>
</evidence>
<evidence type="ECO:0000313" key="5">
    <source>
        <dbReference type="EMBL" id="GGX87373.1"/>
    </source>
</evidence>
<dbReference type="PANTHER" id="PTHR30469">
    <property type="entry name" value="MULTIDRUG RESISTANCE PROTEIN MDTA"/>
    <property type="match status" value="1"/>
</dbReference>
<organism evidence="5 6">
    <name type="scientific">Litchfieldella qijiaojingensis</name>
    <dbReference type="NCBI Taxonomy" id="980347"/>
    <lineage>
        <taxon>Bacteria</taxon>
        <taxon>Pseudomonadati</taxon>
        <taxon>Pseudomonadota</taxon>
        <taxon>Gammaproteobacteria</taxon>
        <taxon>Oceanospirillales</taxon>
        <taxon>Halomonadaceae</taxon>
        <taxon>Litchfieldella</taxon>
    </lineage>
</organism>
<feature type="coiled-coil region" evidence="2">
    <location>
        <begin position="115"/>
        <end position="166"/>
    </location>
</feature>
<dbReference type="InterPro" id="IPR058792">
    <property type="entry name" value="Beta-barrel_RND_2"/>
</dbReference>
<dbReference type="InterPro" id="IPR006143">
    <property type="entry name" value="RND_pump_MFP"/>
</dbReference>
<dbReference type="Pfam" id="PF25954">
    <property type="entry name" value="Beta-barrel_RND_2"/>
    <property type="match status" value="1"/>
</dbReference>
<dbReference type="Gene3D" id="1.10.287.470">
    <property type="entry name" value="Helix hairpin bin"/>
    <property type="match status" value="1"/>
</dbReference>
<evidence type="ECO:0000256" key="1">
    <source>
        <dbReference type="ARBA" id="ARBA00009477"/>
    </source>
</evidence>